<dbReference type="Gene3D" id="3.30.160.60">
    <property type="entry name" value="Classic Zinc Finger"/>
    <property type="match status" value="4"/>
</dbReference>
<feature type="domain" description="C2H2-type" evidence="12">
    <location>
        <begin position="171"/>
        <end position="199"/>
    </location>
</feature>
<evidence type="ECO:0000313" key="14">
    <source>
        <dbReference type="Proteomes" id="UP000821853"/>
    </source>
</evidence>
<dbReference type="SMART" id="SM00355">
    <property type="entry name" value="ZnF_C2H2"/>
    <property type="match status" value="5"/>
</dbReference>
<evidence type="ECO:0000313" key="13">
    <source>
        <dbReference type="EMBL" id="KAH9380358.1"/>
    </source>
</evidence>
<dbReference type="OMA" id="HARENAY"/>
<keyword evidence="5 11" id="KW-0863">Zinc-finger</keyword>
<evidence type="ECO:0000256" key="2">
    <source>
        <dbReference type="ARBA" id="ARBA00006991"/>
    </source>
</evidence>
<comment type="subcellular location">
    <subcellularLocation>
        <location evidence="1">Nucleus</location>
    </subcellularLocation>
</comment>
<evidence type="ECO:0000256" key="1">
    <source>
        <dbReference type="ARBA" id="ARBA00004123"/>
    </source>
</evidence>
<keyword evidence="6" id="KW-0862">Zinc</keyword>
<organism evidence="13 14">
    <name type="scientific">Haemaphysalis longicornis</name>
    <name type="common">Bush tick</name>
    <dbReference type="NCBI Taxonomy" id="44386"/>
    <lineage>
        <taxon>Eukaryota</taxon>
        <taxon>Metazoa</taxon>
        <taxon>Ecdysozoa</taxon>
        <taxon>Arthropoda</taxon>
        <taxon>Chelicerata</taxon>
        <taxon>Arachnida</taxon>
        <taxon>Acari</taxon>
        <taxon>Parasitiformes</taxon>
        <taxon>Ixodida</taxon>
        <taxon>Ixodoidea</taxon>
        <taxon>Ixodidae</taxon>
        <taxon>Haemaphysalinae</taxon>
        <taxon>Haemaphysalis</taxon>
    </lineage>
</organism>
<dbReference type="GO" id="GO:0005634">
    <property type="term" value="C:nucleus"/>
    <property type="evidence" value="ECO:0007669"/>
    <property type="project" value="UniProtKB-SubCell"/>
</dbReference>
<dbReference type="SUPFAM" id="SSF57667">
    <property type="entry name" value="beta-beta-alpha zinc fingers"/>
    <property type="match status" value="3"/>
</dbReference>
<protein>
    <recommendedName>
        <fullName evidence="12">C2H2-type domain-containing protein</fullName>
    </recommendedName>
</protein>
<dbReference type="Proteomes" id="UP000821853">
    <property type="component" value="Chromosome 8"/>
</dbReference>
<evidence type="ECO:0000256" key="5">
    <source>
        <dbReference type="ARBA" id="ARBA00022771"/>
    </source>
</evidence>
<evidence type="ECO:0000259" key="12">
    <source>
        <dbReference type="PROSITE" id="PS50157"/>
    </source>
</evidence>
<evidence type="ECO:0000256" key="10">
    <source>
        <dbReference type="ARBA" id="ARBA00023242"/>
    </source>
</evidence>
<dbReference type="PANTHER" id="PTHR24394">
    <property type="entry name" value="ZINC FINGER PROTEIN"/>
    <property type="match status" value="1"/>
</dbReference>
<dbReference type="InterPro" id="IPR036236">
    <property type="entry name" value="Znf_C2H2_sf"/>
</dbReference>
<evidence type="ECO:0000256" key="7">
    <source>
        <dbReference type="ARBA" id="ARBA00023015"/>
    </source>
</evidence>
<dbReference type="PROSITE" id="PS00028">
    <property type="entry name" value="ZINC_FINGER_C2H2_1"/>
    <property type="match status" value="3"/>
</dbReference>
<accession>A0A9J6GPC2</accession>
<keyword evidence="14" id="KW-1185">Reference proteome</keyword>
<dbReference type="VEuPathDB" id="VectorBase:HLOH_047698"/>
<feature type="domain" description="C2H2-type" evidence="12">
    <location>
        <begin position="76"/>
        <end position="111"/>
    </location>
</feature>
<dbReference type="OrthoDB" id="6077919at2759"/>
<keyword evidence="8" id="KW-0238">DNA-binding</keyword>
<evidence type="ECO:0000256" key="9">
    <source>
        <dbReference type="ARBA" id="ARBA00023163"/>
    </source>
</evidence>
<keyword evidence="3" id="KW-0479">Metal-binding</keyword>
<sequence>MYISVKTAQVVNHHARENAYEGVCRLCPARFSRLCDLQDHIRVHTKEKPHLRRLVFRRRSDMLRHRQLHAANSAPYACPECKKCLARKSNLRTHRDFVAQEKLQTHRRERVEGKFRCIYCPFTSYRRSVQDHMRTHTNEKPFECDVCRLAFRRRCDMLRHRNLHAAVAKPYECPECKKCFARKMNLGYHRMRMHSDTNKQKKS</sequence>
<dbReference type="PROSITE" id="PS50157">
    <property type="entry name" value="ZINC_FINGER_C2H2_2"/>
    <property type="match status" value="4"/>
</dbReference>
<evidence type="ECO:0000256" key="11">
    <source>
        <dbReference type="PROSITE-ProRule" id="PRU00042"/>
    </source>
</evidence>
<feature type="domain" description="C2H2-type" evidence="12">
    <location>
        <begin position="142"/>
        <end position="169"/>
    </location>
</feature>
<dbReference type="GO" id="GO:0000981">
    <property type="term" value="F:DNA-binding transcription factor activity, RNA polymerase II-specific"/>
    <property type="evidence" value="ECO:0007669"/>
    <property type="project" value="TreeGrafter"/>
</dbReference>
<comment type="caution">
    <text evidence="13">The sequence shown here is derived from an EMBL/GenBank/DDBJ whole genome shotgun (WGS) entry which is preliminary data.</text>
</comment>
<proteinExistence type="inferred from homology"/>
<name>A0A9J6GPC2_HAELO</name>
<comment type="similarity">
    <text evidence="2">Belongs to the krueppel C2H2-type zinc-finger protein family.</text>
</comment>
<evidence type="ECO:0000256" key="8">
    <source>
        <dbReference type="ARBA" id="ARBA00023125"/>
    </source>
</evidence>
<evidence type="ECO:0000256" key="6">
    <source>
        <dbReference type="ARBA" id="ARBA00022833"/>
    </source>
</evidence>
<evidence type="ECO:0000256" key="4">
    <source>
        <dbReference type="ARBA" id="ARBA00022737"/>
    </source>
</evidence>
<keyword evidence="7" id="KW-0805">Transcription regulation</keyword>
<keyword evidence="10" id="KW-0539">Nucleus</keyword>
<dbReference type="AlphaFoldDB" id="A0A9J6GPC2"/>
<dbReference type="PANTHER" id="PTHR24394:SF48">
    <property type="entry name" value="ZINC FINGER PROTEIN 771"/>
    <property type="match status" value="1"/>
</dbReference>
<dbReference type="EMBL" id="JABSTR010000010">
    <property type="protein sequence ID" value="KAH9380358.1"/>
    <property type="molecule type" value="Genomic_DNA"/>
</dbReference>
<keyword evidence="9" id="KW-0804">Transcription</keyword>
<reference evidence="13 14" key="1">
    <citation type="journal article" date="2020" name="Cell">
        <title>Large-Scale Comparative Analyses of Tick Genomes Elucidate Their Genetic Diversity and Vector Capacities.</title>
        <authorList>
            <consortium name="Tick Genome and Microbiome Consortium (TIGMIC)"/>
            <person name="Jia N."/>
            <person name="Wang J."/>
            <person name="Shi W."/>
            <person name="Du L."/>
            <person name="Sun Y."/>
            <person name="Zhan W."/>
            <person name="Jiang J.F."/>
            <person name="Wang Q."/>
            <person name="Zhang B."/>
            <person name="Ji P."/>
            <person name="Bell-Sakyi L."/>
            <person name="Cui X.M."/>
            <person name="Yuan T.T."/>
            <person name="Jiang B.G."/>
            <person name="Yang W.F."/>
            <person name="Lam T.T."/>
            <person name="Chang Q.C."/>
            <person name="Ding S.J."/>
            <person name="Wang X.J."/>
            <person name="Zhu J.G."/>
            <person name="Ruan X.D."/>
            <person name="Zhao L."/>
            <person name="Wei J.T."/>
            <person name="Ye R.Z."/>
            <person name="Que T.C."/>
            <person name="Du C.H."/>
            <person name="Zhou Y.H."/>
            <person name="Cheng J.X."/>
            <person name="Dai P.F."/>
            <person name="Guo W.B."/>
            <person name="Han X.H."/>
            <person name="Huang E.J."/>
            <person name="Li L.F."/>
            <person name="Wei W."/>
            <person name="Gao Y.C."/>
            <person name="Liu J.Z."/>
            <person name="Shao H.Z."/>
            <person name="Wang X."/>
            <person name="Wang C.C."/>
            <person name="Yang T.C."/>
            <person name="Huo Q.B."/>
            <person name="Li W."/>
            <person name="Chen H.Y."/>
            <person name="Chen S.E."/>
            <person name="Zhou L.G."/>
            <person name="Ni X.B."/>
            <person name="Tian J.H."/>
            <person name="Sheng Y."/>
            <person name="Liu T."/>
            <person name="Pan Y.S."/>
            <person name="Xia L.Y."/>
            <person name="Li J."/>
            <person name="Zhao F."/>
            <person name="Cao W.C."/>
        </authorList>
    </citation>
    <scope>NUCLEOTIDE SEQUENCE [LARGE SCALE GENOMIC DNA]</scope>
    <source>
        <strain evidence="13">HaeL-2018</strain>
    </source>
</reference>
<dbReference type="GO" id="GO:0003677">
    <property type="term" value="F:DNA binding"/>
    <property type="evidence" value="ECO:0007669"/>
    <property type="project" value="UniProtKB-KW"/>
</dbReference>
<gene>
    <name evidence="13" type="ORF">HPB48_014525</name>
</gene>
<dbReference type="Pfam" id="PF00096">
    <property type="entry name" value="zf-C2H2"/>
    <property type="match status" value="3"/>
</dbReference>
<keyword evidence="4" id="KW-0677">Repeat</keyword>
<feature type="domain" description="C2H2-type" evidence="12">
    <location>
        <begin position="22"/>
        <end position="49"/>
    </location>
</feature>
<dbReference type="FunFam" id="3.30.160.60:FF:000075">
    <property type="entry name" value="Putative zinc finger protein 536"/>
    <property type="match status" value="1"/>
</dbReference>
<dbReference type="GO" id="GO:0008270">
    <property type="term" value="F:zinc ion binding"/>
    <property type="evidence" value="ECO:0007669"/>
    <property type="project" value="UniProtKB-KW"/>
</dbReference>
<dbReference type="InterPro" id="IPR013087">
    <property type="entry name" value="Znf_C2H2_type"/>
</dbReference>
<evidence type="ECO:0000256" key="3">
    <source>
        <dbReference type="ARBA" id="ARBA00022723"/>
    </source>
</evidence>